<evidence type="ECO:0000256" key="2">
    <source>
        <dbReference type="ARBA" id="ARBA00005009"/>
    </source>
</evidence>
<dbReference type="Gene3D" id="3.40.50.880">
    <property type="match status" value="1"/>
</dbReference>
<comment type="similarity">
    <text evidence="3">In the C-terminal section; belongs to the anthranilate synthase component I family.</text>
</comment>
<feature type="domain" description="Anthranilate synthase component I N-terminal" evidence="13">
    <location>
        <begin position="344"/>
        <end position="487"/>
    </location>
</feature>
<dbReference type="InterPro" id="IPR019999">
    <property type="entry name" value="Anth_synth_I-like"/>
</dbReference>
<evidence type="ECO:0000256" key="5">
    <source>
        <dbReference type="ARBA" id="ARBA00022679"/>
    </source>
</evidence>
<organism evidence="14 15">
    <name type="scientific">Pseudoneurospora amorphoporcata</name>
    <dbReference type="NCBI Taxonomy" id="241081"/>
    <lineage>
        <taxon>Eukaryota</taxon>
        <taxon>Fungi</taxon>
        <taxon>Dikarya</taxon>
        <taxon>Ascomycota</taxon>
        <taxon>Pezizomycotina</taxon>
        <taxon>Sordariomycetes</taxon>
        <taxon>Sordariomycetidae</taxon>
        <taxon>Sordariales</taxon>
        <taxon>Sordariaceae</taxon>
        <taxon>Pseudoneurospora</taxon>
    </lineage>
</organism>
<dbReference type="GO" id="GO:0046820">
    <property type="term" value="F:4-amino-4-deoxychorismate synthase activity"/>
    <property type="evidence" value="ECO:0007669"/>
    <property type="project" value="UniProtKB-EC"/>
</dbReference>
<evidence type="ECO:0000256" key="8">
    <source>
        <dbReference type="ARBA" id="ARBA00031329"/>
    </source>
</evidence>
<sequence>MSGNKKKHKILFLDAYDSFSNNITSLLTTLLHNVDVYVLSIDSPLLDPTSPDFHNRFRRELAQYTAVVCGPGPGSPDNEADVGLMNYVWQLTAGSGLLPVLGICLGFQSLVKYGGGEVKRLKRGLHGMVREVLHCSDSDCGYGNGDGNIFHDVKPFKATLYHSLCGDIGQHEVSEADWKEDRGGAKWKAIQGKCPELLPLAWVEEERENGEVERILMGVLHLRKPFWGLQYHPESVCTEQEGNKVIENWFKEALRWNEEQGRMVVEVAEGERLAHQATKPSLLSRLQVPVGDDEQTTSSTATTGETNKIWWERIGRRPEYRSVAVRLPHGVQVSDVVEELGLDGSDKVVVLESANAAATASARADVRGRYSIIAAELDEALRLEYHTGNEYATLKLQSVNGLQVDLSERVFLASYGGIWGLVASFQETRSLGSGVELPDLPFLGGFVGFITYEQGLSDIDIHLENRQHHRPDVCLVWVTKSVIIDHTLGLVHIQELYSSDTDVDDDAWMRSIADRLVSTSPHHQHQLFNDLPSPAKRAKTRRPSTSTSIQTPLTKEYEAKVKACQEFIAAGDSYELCLTDQTKITRPLSDAIPSTTSQEHKASQQRPTSPTFNRKQQQRRRSSSSLVPTTTSTPVPSSWHLYKTLRSRQPAPFASYLRLGGVTLVSASPERFLTYDRRGRCSMRPMKGTVRKSESVSTLEQAEKILHVPKEEAENLMIVDLVRHDLHSICGAGNVEVSDLLKVEEYQSVFQMITVVEGQLPSPSSSHQDGNNRKKYTGLDVLAASLPPGSMTGAPKKRSCELLQQIEQHRERSLYSGVVGYMCVTGRGDWSVTIRSLFRWDDERVTVQGQGEQDGQQSEEEHEVWHIGAGGAVTILSTPEGEREEMFTKLAGPLRVFADLG</sequence>
<feature type="compositionally biased region" description="Polar residues" evidence="10">
    <location>
        <begin position="604"/>
        <end position="615"/>
    </location>
</feature>
<accession>A0AAN6NSZ2</accession>
<name>A0AAN6NSZ2_9PEZI</name>
<keyword evidence="5" id="KW-0808">Transferase</keyword>
<feature type="domain" description="Glutamine amidotransferase" evidence="11">
    <location>
        <begin position="12"/>
        <end position="168"/>
    </location>
</feature>
<feature type="compositionally biased region" description="Low complexity" evidence="10">
    <location>
        <begin position="623"/>
        <end position="634"/>
    </location>
</feature>
<evidence type="ECO:0000259" key="13">
    <source>
        <dbReference type="Pfam" id="PF04715"/>
    </source>
</evidence>
<reference evidence="14" key="2">
    <citation type="submission" date="2023-06" db="EMBL/GenBank/DDBJ databases">
        <authorList>
            <consortium name="Lawrence Berkeley National Laboratory"/>
            <person name="Mondo S.J."/>
            <person name="Hensen N."/>
            <person name="Bonometti L."/>
            <person name="Westerberg I."/>
            <person name="Brannstrom I.O."/>
            <person name="Guillou S."/>
            <person name="Cros-Aarteil S."/>
            <person name="Calhoun S."/>
            <person name="Haridas S."/>
            <person name="Kuo A."/>
            <person name="Pangilinan J."/>
            <person name="Riley R."/>
            <person name="Labutti K."/>
            <person name="Andreopoulos B."/>
            <person name="Lipzen A."/>
            <person name="Chen C."/>
            <person name="Yanf M."/>
            <person name="Daum C."/>
            <person name="Ng V."/>
            <person name="Clum A."/>
            <person name="Steindorff A."/>
            <person name="Ohm R."/>
            <person name="Martin F."/>
            <person name="Silar P."/>
            <person name="Natvig D."/>
            <person name="Lalanne C."/>
            <person name="Gautier V."/>
            <person name="Ament-Velasquez S.L."/>
            <person name="Kruys A."/>
            <person name="Hutchinson M.I."/>
            <person name="Powell A.J."/>
            <person name="Barry K."/>
            <person name="Miller A.N."/>
            <person name="Grigoriev I.V."/>
            <person name="Debuchy R."/>
            <person name="Gladieux P."/>
            <person name="Thoren M.H."/>
            <person name="Johannesson H."/>
        </authorList>
    </citation>
    <scope>NUCLEOTIDE SEQUENCE</scope>
    <source>
        <strain evidence="14">CBS 626.80</strain>
    </source>
</reference>
<evidence type="ECO:0000259" key="11">
    <source>
        <dbReference type="Pfam" id="PF00117"/>
    </source>
</evidence>
<dbReference type="InterPro" id="IPR029062">
    <property type="entry name" value="Class_I_gatase-like"/>
</dbReference>
<dbReference type="InterPro" id="IPR015890">
    <property type="entry name" value="Chorismate_C"/>
</dbReference>
<dbReference type="InterPro" id="IPR005801">
    <property type="entry name" value="ADC_synthase"/>
</dbReference>
<keyword evidence="6" id="KW-0289">Folate biosynthesis</keyword>
<feature type="compositionally biased region" description="Polar residues" evidence="10">
    <location>
        <begin position="543"/>
        <end position="552"/>
    </location>
</feature>
<dbReference type="NCBIfam" id="TIGR01823">
    <property type="entry name" value="PabB-fungal"/>
    <property type="match status" value="1"/>
</dbReference>
<dbReference type="Gene3D" id="3.60.120.10">
    <property type="entry name" value="Anthranilate synthase"/>
    <property type="match status" value="1"/>
</dbReference>
<reference evidence="14" key="1">
    <citation type="journal article" date="2023" name="Mol. Phylogenet. Evol.">
        <title>Genome-scale phylogeny and comparative genomics of the fungal order Sordariales.</title>
        <authorList>
            <person name="Hensen N."/>
            <person name="Bonometti L."/>
            <person name="Westerberg I."/>
            <person name="Brannstrom I.O."/>
            <person name="Guillou S."/>
            <person name="Cros-Aarteil S."/>
            <person name="Calhoun S."/>
            <person name="Haridas S."/>
            <person name="Kuo A."/>
            <person name="Mondo S."/>
            <person name="Pangilinan J."/>
            <person name="Riley R."/>
            <person name="LaButti K."/>
            <person name="Andreopoulos B."/>
            <person name="Lipzen A."/>
            <person name="Chen C."/>
            <person name="Yan M."/>
            <person name="Daum C."/>
            <person name="Ng V."/>
            <person name="Clum A."/>
            <person name="Steindorff A."/>
            <person name="Ohm R.A."/>
            <person name="Martin F."/>
            <person name="Silar P."/>
            <person name="Natvig D.O."/>
            <person name="Lalanne C."/>
            <person name="Gautier V."/>
            <person name="Ament-Velasquez S.L."/>
            <person name="Kruys A."/>
            <person name="Hutchinson M.I."/>
            <person name="Powell A.J."/>
            <person name="Barry K."/>
            <person name="Miller A.N."/>
            <person name="Grigoriev I.V."/>
            <person name="Debuchy R."/>
            <person name="Gladieux P."/>
            <person name="Hiltunen Thoren M."/>
            <person name="Johannesson H."/>
        </authorList>
    </citation>
    <scope>NUCLEOTIDE SEQUENCE</scope>
    <source>
        <strain evidence="14">CBS 626.80</strain>
    </source>
</reference>
<dbReference type="GO" id="GO:0005737">
    <property type="term" value="C:cytoplasm"/>
    <property type="evidence" value="ECO:0007669"/>
    <property type="project" value="TreeGrafter"/>
</dbReference>
<evidence type="ECO:0000256" key="3">
    <source>
        <dbReference type="ARBA" id="ARBA00005970"/>
    </source>
</evidence>
<protein>
    <recommendedName>
        <fullName evidence="4">aminodeoxychorismate synthase</fullName>
        <ecNumber evidence="4">2.6.1.85</ecNumber>
    </recommendedName>
    <alternativeName>
        <fullName evidence="8">Para-aminobenzoate synthase</fullName>
    </alternativeName>
    <alternativeName>
        <fullName evidence="9">p-aminobenzoic acid synthase</fullName>
    </alternativeName>
</protein>
<dbReference type="InterPro" id="IPR006805">
    <property type="entry name" value="Anth_synth_I_N"/>
</dbReference>
<dbReference type="CDD" id="cd01743">
    <property type="entry name" value="GATase1_Anthranilate_Synthase"/>
    <property type="match status" value="1"/>
</dbReference>
<evidence type="ECO:0000256" key="6">
    <source>
        <dbReference type="ARBA" id="ARBA00022909"/>
    </source>
</evidence>
<feature type="domain" description="Chorismate-utilising enzyme C-terminal" evidence="12">
    <location>
        <begin position="635"/>
        <end position="889"/>
    </location>
</feature>
<dbReference type="AlphaFoldDB" id="A0AAN6NSZ2"/>
<feature type="domain" description="Glutamine amidotransferase" evidence="11">
    <location>
        <begin position="215"/>
        <end position="252"/>
    </location>
</feature>
<dbReference type="PROSITE" id="PS51273">
    <property type="entry name" value="GATASE_TYPE_1"/>
    <property type="match status" value="1"/>
</dbReference>
<dbReference type="Pfam" id="PF04715">
    <property type="entry name" value="Anth_synt_I_N"/>
    <property type="match status" value="1"/>
</dbReference>
<dbReference type="SUPFAM" id="SSF52317">
    <property type="entry name" value="Class I glutamine amidotransferase-like"/>
    <property type="match status" value="1"/>
</dbReference>
<evidence type="ECO:0000313" key="15">
    <source>
        <dbReference type="Proteomes" id="UP001303222"/>
    </source>
</evidence>
<dbReference type="PANTHER" id="PTHR11236">
    <property type="entry name" value="AMINOBENZOATE/ANTHRANILATE SYNTHASE"/>
    <property type="match status" value="1"/>
</dbReference>
<dbReference type="PANTHER" id="PTHR11236:SF18">
    <property type="entry name" value="AMINODEOXYCHORISMATE SYNTHASE"/>
    <property type="match status" value="1"/>
</dbReference>
<dbReference type="GO" id="GO:0046656">
    <property type="term" value="P:folic acid biosynthetic process"/>
    <property type="evidence" value="ECO:0007669"/>
    <property type="project" value="UniProtKB-KW"/>
</dbReference>
<evidence type="ECO:0000313" key="14">
    <source>
        <dbReference type="EMBL" id="KAK3951475.1"/>
    </source>
</evidence>
<comment type="catalytic activity">
    <reaction evidence="1">
        <text>chorismate + L-glutamine = 4-amino-4-deoxychorismate + L-glutamate</text>
        <dbReference type="Rhea" id="RHEA:11672"/>
        <dbReference type="ChEBI" id="CHEBI:29748"/>
        <dbReference type="ChEBI" id="CHEBI:29985"/>
        <dbReference type="ChEBI" id="CHEBI:58359"/>
        <dbReference type="ChEBI" id="CHEBI:58406"/>
        <dbReference type="EC" id="2.6.1.85"/>
    </reaction>
</comment>
<gene>
    <name evidence="14" type="ORF">QBC32DRAFT_343799</name>
</gene>
<dbReference type="InterPro" id="IPR006221">
    <property type="entry name" value="TrpG/PapA_dom"/>
</dbReference>
<keyword evidence="15" id="KW-1185">Reference proteome</keyword>
<proteinExistence type="inferred from homology"/>
<dbReference type="GO" id="GO:0000162">
    <property type="term" value="P:L-tryptophan biosynthetic process"/>
    <property type="evidence" value="ECO:0007669"/>
    <property type="project" value="TreeGrafter"/>
</dbReference>
<dbReference type="Pfam" id="PF00425">
    <property type="entry name" value="Chorismate_bind"/>
    <property type="match status" value="1"/>
</dbReference>
<dbReference type="EC" id="2.6.1.85" evidence="4"/>
<comment type="caution">
    <text evidence="14">The sequence shown here is derived from an EMBL/GenBank/DDBJ whole genome shotgun (WGS) entry which is preliminary data.</text>
</comment>
<comment type="pathway">
    <text evidence="2">Cofactor biosynthesis; tetrahydrofolate biosynthesis; 4-aminobenzoate from chorismate: step 1/2.</text>
</comment>
<dbReference type="InterPro" id="IPR010117">
    <property type="entry name" value="PabB_fungal"/>
</dbReference>
<dbReference type="Pfam" id="PF00117">
    <property type="entry name" value="GATase"/>
    <property type="match status" value="2"/>
</dbReference>
<feature type="region of interest" description="Disordered" evidence="10">
    <location>
        <begin position="589"/>
        <end position="634"/>
    </location>
</feature>
<dbReference type="Proteomes" id="UP001303222">
    <property type="component" value="Unassembled WGS sequence"/>
</dbReference>
<evidence type="ECO:0000256" key="7">
    <source>
        <dbReference type="ARBA" id="ARBA00022962"/>
    </source>
</evidence>
<feature type="region of interest" description="Disordered" evidence="10">
    <location>
        <begin position="521"/>
        <end position="552"/>
    </location>
</feature>
<dbReference type="InterPro" id="IPR017926">
    <property type="entry name" value="GATASE"/>
</dbReference>
<keyword evidence="7" id="KW-0315">Glutamine amidotransferase</keyword>
<dbReference type="SUPFAM" id="SSF56322">
    <property type="entry name" value="ADC synthase"/>
    <property type="match status" value="1"/>
</dbReference>
<evidence type="ECO:0000256" key="10">
    <source>
        <dbReference type="SAM" id="MobiDB-lite"/>
    </source>
</evidence>
<evidence type="ECO:0000259" key="12">
    <source>
        <dbReference type="Pfam" id="PF00425"/>
    </source>
</evidence>
<evidence type="ECO:0000256" key="4">
    <source>
        <dbReference type="ARBA" id="ARBA00013139"/>
    </source>
</evidence>
<evidence type="ECO:0000256" key="1">
    <source>
        <dbReference type="ARBA" id="ARBA00001000"/>
    </source>
</evidence>
<dbReference type="EMBL" id="MU859146">
    <property type="protein sequence ID" value="KAK3951475.1"/>
    <property type="molecule type" value="Genomic_DNA"/>
</dbReference>
<evidence type="ECO:0000256" key="9">
    <source>
        <dbReference type="ARBA" id="ARBA00031904"/>
    </source>
</evidence>
<dbReference type="GO" id="GO:0008153">
    <property type="term" value="P:4-aminobenzoate biosynthetic process"/>
    <property type="evidence" value="ECO:0007669"/>
    <property type="project" value="TreeGrafter"/>
</dbReference>